<keyword evidence="3" id="KW-0288">FMN</keyword>
<dbReference type="InterPro" id="IPR001155">
    <property type="entry name" value="OxRdtase_FMN_N"/>
</dbReference>
<accession>A0ABP7DKD1</accession>
<evidence type="ECO:0000256" key="5">
    <source>
        <dbReference type="ARBA" id="ARBA00023002"/>
    </source>
</evidence>
<name>A0ABP7DKD1_9MICC</name>
<gene>
    <name evidence="7" type="ORF">GCM10023081_46510</name>
</gene>
<evidence type="ECO:0000259" key="6">
    <source>
        <dbReference type="Pfam" id="PF00724"/>
    </source>
</evidence>
<evidence type="ECO:0000313" key="7">
    <source>
        <dbReference type="EMBL" id="GAA3704921.1"/>
    </source>
</evidence>
<dbReference type="PANTHER" id="PTHR43303:SF4">
    <property type="entry name" value="NADPH DEHYDROGENASE C23G7.10C-RELATED"/>
    <property type="match status" value="1"/>
</dbReference>
<sequence length="370" mass="40330">MGQPHLFNPLSIRGTTIRNRIWVSPMCQYSCEQHDGVPDDWHLVNLGKSASGGAGLVFAEATAVSPEGRITSEDTGIWNNDQAEAWARIVRFIHSQGASAGMQLSHAGRKASDYRLFDDRCGTTKPVAEGGWKAVAPSAVAYPGFDVPEALDEAGIDKVVDDYREAARRSVGAGFDVVEIHAAHGYLIHEFLSPLSNLRTDRYGGSLENRARLLLRIVRSVREAIGEQVPLFVRFSATDWIDDGWDEKQTAVVAGWAREAGADFFDISSGGLTNGIFISLEPGYQVPLADFVRKEAGVAANAVGLITTAEQAEEIVASGRADAVMLARQIIRDPNFALRAAHELGADIEYWPRQYQGARWPAQPTNIRVS</sequence>
<dbReference type="RefSeq" id="WP_345154789.1">
    <property type="nucleotide sequence ID" value="NZ_BAABEO010000036.1"/>
</dbReference>
<reference evidence="8" key="1">
    <citation type="journal article" date="2019" name="Int. J. Syst. Evol. Microbiol.">
        <title>The Global Catalogue of Microorganisms (GCM) 10K type strain sequencing project: providing services to taxonomists for standard genome sequencing and annotation.</title>
        <authorList>
            <consortium name="The Broad Institute Genomics Platform"/>
            <consortium name="The Broad Institute Genome Sequencing Center for Infectious Disease"/>
            <person name="Wu L."/>
            <person name="Ma J."/>
        </authorList>
    </citation>
    <scope>NUCLEOTIDE SEQUENCE [LARGE SCALE GENOMIC DNA]</scope>
    <source>
        <strain evidence="8">JCM 30742</strain>
    </source>
</reference>
<evidence type="ECO:0000256" key="4">
    <source>
        <dbReference type="ARBA" id="ARBA00022857"/>
    </source>
</evidence>
<dbReference type="SUPFAM" id="SSF51395">
    <property type="entry name" value="FMN-linked oxidoreductases"/>
    <property type="match status" value="1"/>
</dbReference>
<comment type="cofactor">
    <cofactor evidence="1">
        <name>FMN</name>
        <dbReference type="ChEBI" id="CHEBI:58210"/>
    </cofactor>
</comment>
<keyword evidence="5" id="KW-0560">Oxidoreductase</keyword>
<evidence type="ECO:0000256" key="1">
    <source>
        <dbReference type="ARBA" id="ARBA00001917"/>
    </source>
</evidence>
<keyword evidence="4" id="KW-0521">NADP</keyword>
<keyword evidence="2" id="KW-0285">Flavoprotein</keyword>
<dbReference type="InterPro" id="IPR013785">
    <property type="entry name" value="Aldolase_TIM"/>
</dbReference>
<dbReference type="CDD" id="cd02932">
    <property type="entry name" value="OYE_YqiM_FMN"/>
    <property type="match status" value="1"/>
</dbReference>
<feature type="domain" description="NADH:flavin oxidoreductase/NADH oxidase N-terminal" evidence="6">
    <location>
        <begin position="6"/>
        <end position="344"/>
    </location>
</feature>
<dbReference type="EMBL" id="BAABEO010000036">
    <property type="protein sequence ID" value="GAA3704921.1"/>
    <property type="molecule type" value="Genomic_DNA"/>
</dbReference>
<keyword evidence="8" id="KW-1185">Reference proteome</keyword>
<protein>
    <submittedName>
        <fullName evidence="7">NADH:flavin oxidoreductase/NADH oxidase</fullName>
    </submittedName>
</protein>
<dbReference type="InterPro" id="IPR044152">
    <property type="entry name" value="YqjM-like"/>
</dbReference>
<dbReference type="Gene3D" id="3.20.20.70">
    <property type="entry name" value="Aldolase class I"/>
    <property type="match status" value="1"/>
</dbReference>
<dbReference type="PANTHER" id="PTHR43303">
    <property type="entry name" value="NADPH DEHYDROGENASE C23G7.10C-RELATED"/>
    <property type="match status" value="1"/>
</dbReference>
<evidence type="ECO:0000313" key="8">
    <source>
        <dbReference type="Proteomes" id="UP001500752"/>
    </source>
</evidence>
<proteinExistence type="predicted"/>
<organism evidence="7 8">
    <name type="scientific">Arthrobacter ginkgonis</name>
    <dbReference type="NCBI Taxonomy" id="1630594"/>
    <lineage>
        <taxon>Bacteria</taxon>
        <taxon>Bacillati</taxon>
        <taxon>Actinomycetota</taxon>
        <taxon>Actinomycetes</taxon>
        <taxon>Micrococcales</taxon>
        <taxon>Micrococcaceae</taxon>
        <taxon>Arthrobacter</taxon>
    </lineage>
</organism>
<evidence type="ECO:0000256" key="3">
    <source>
        <dbReference type="ARBA" id="ARBA00022643"/>
    </source>
</evidence>
<dbReference type="Pfam" id="PF00724">
    <property type="entry name" value="Oxidored_FMN"/>
    <property type="match status" value="1"/>
</dbReference>
<comment type="caution">
    <text evidence="7">The sequence shown here is derived from an EMBL/GenBank/DDBJ whole genome shotgun (WGS) entry which is preliminary data.</text>
</comment>
<evidence type="ECO:0000256" key="2">
    <source>
        <dbReference type="ARBA" id="ARBA00022630"/>
    </source>
</evidence>
<dbReference type="Proteomes" id="UP001500752">
    <property type="component" value="Unassembled WGS sequence"/>
</dbReference>